<organism evidence="6 7">
    <name type="scientific">Clostridium oryzae</name>
    <dbReference type="NCBI Taxonomy" id="1450648"/>
    <lineage>
        <taxon>Bacteria</taxon>
        <taxon>Bacillati</taxon>
        <taxon>Bacillota</taxon>
        <taxon>Clostridia</taxon>
        <taxon>Eubacteriales</taxon>
        <taxon>Clostridiaceae</taxon>
        <taxon>Clostridium</taxon>
    </lineage>
</organism>
<dbReference type="STRING" id="1450648.CLORY_39010"/>
<evidence type="ECO:0000256" key="2">
    <source>
        <dbReference type="ARBA" id="ARBA00022741"/>
    </source>
</evidence>
<dbReference type="InterPro" id="IPR032781">
    <property type="entry name" value="ABC_tran_Xtn"/>
</dbReference>
<sequence length="628" mass="72492">MIELSIDKLKKYYGAAMVLDELSFNIQTGERVGIIGENGCGKSTLCKILMGIEPYEQGEIAIRKGATLGYLEQMPVYEETATVIDVLNLAFEEIDSIYKQMQILEDKLSEADTDHMEGLLDKYSKLQESYETLGGYEKEEKLSKVMEGLKISEKFSHKLFSALSGGEKTTVILAKILLENPNILLLDEPSNHLDLDSMEWLENYLNNYKGTVLIISHDRYFLDNVVTKIIEIEDMKAETYLGNYSYFYDEKQRRLELQYEAFLNQQKKIKSMEKTISQLRDWGNRGDNEKFFKRAASMEKALDKIERMDKPIMEREAIKINLQTAERSGKDAIVAKGLCKRFEDKILLRNAELLVRSKERVALIGNNGCGKSTFIKMLLGQLEPDSGKVVLGSSVKLGYLPQNVQFKNEDSTVLENFMEDIIITQGKARAYLAKYLFYGEDVFKKVSSLSGGEKSRLRLAVIMFHEINMLILDEPTNHLDITSRRELEEILKEFTGTIFFISHDRYFINAVAERIIELAEGRFTSYDGNYDYYKQKSMEKKRGENKVDVKKPIKNVKKQSENEANSGNEGRVQEKLEQQIEKVERELKIIEGELNRFQYDYEKLNELSKKKEVAEKELEELMKKYFGE</sequence>
<keyword evidence="1" id="KW-0677">Repeat</keyword>
<evidence type="ECO:0000256" key="3">
    <source>
        <dbReference type="ARBA" id="ARBA00022840"/>
    </source>
</evidence>
<gene>
    <name evidence="6" type="ORF">CLORY_39010</name>
</gene>
<reference evidence="6 7" key="1">
    <citation type="submission" date="2017-03" db="EMBL/GenBank/DDBJ databases">
        <title>Genome sequence of Clostridium oryzae DSM 28571.</title>
        <authorList>
            <person name="Poehlein A."/>
            <person name="Daniel R."/>
        </authorList>
    </citation>
    <scope>NUCLEOTIDE SEQUENCE [LARGE SCALE GENOMIC DNA]</scope>
    <source>
        <strain evidence="6 7">DSM 28571</strain>
    </source>
</reference>
<keyword evidence="3 6" id="KW-0067">ATP-binding</keyword>
<dbReference type="PANTHER" id="PTHR42855:SF2">
    <property type="entry name" value="DRUG RESISTANCE ABC TRANSPORTER,ATP-BINDING PROTEIN"/>
    <property type="match status" value="1"/>
</dbReference>
<dbReference type="InterPro" id="IPR051309">
    <property type="entry name" value="ABCF_ATPase"/>
</dbReference>
<dbReference type="GO" id="GO:0003677">
    <property type="term" value="F:DNA binding"/>
    <property type="evidence" value="ECO:0007669"/>
    <property type="project" value="InterPro"/>
</dbReference>
<dbReference type="Gene3D" id="3.40.50.300">
    <property type="entry name" value="P-loop containing nucleotide triphosphate hydrolases"/>
    <property type="match status" value="2"/>
</dbReference>
<dbReference type="PANTHER" id="PTHR42855">
    <property type="entry name" value="ABC TRANSPORTER ATP-BINDING SUBUNIT"/>
    <property type="match status" value="1"/>
</dbReference>
<dbReference type="SMART" id="SM00382">
    <property type="entry name" value="AAA"/>
    <property type="match status" value="2"/>
</dbReference>
<dbReference type="GO" id="GO:0005524">
    <property type="term" value="F:ATP binding"/>
    <property type="evidence" value="ECO:0007669"/>
    <property type="project" value="UniProtKB-KW"/>
</dbReference>
<dbReference type="RefSeq" id="WP_079427624.1">
    <property type="nucleotide sequence ID" value="NZ_MZGV01000071.1"/>
</dbReference>
<accession>A0A1V4ID68</accession>
<dbReference type="FunFam" id="3.40.50.300:FF:000011">
    <property type="entry name" value="Putative ABC transporter ATP-binding component"/>
    <property type="match status" value="1"/>
</dbReference>
<name>A0A1V4ID68_9CLOT</name>
<proteinExistence type="predicted"/>
<dbReference type="EMBL" id="MZGV01000071">
    <property type="protein sequence ID" value="OPJ57830.1"/>
    <property type="molecule type" value="Genomic_DNA"/>
</dbReference>
<dbReference type="GO" id="GO:0016887">
    <property type="term" value="F:ATP hydrolysis activity"/>
    <property type="evidence" value="ECO:0007669"/>
    <property type="project" value="InterPro"/>
</dbReference>
<feature type="domain" description="ABC transporter" evidence="5">
    <location>
        <begin position="333"/>
        <end position="545"/>
    </location>
</feature>
<evidence type="ECO:0000259" key="5">
    <source>
        <dbReference type="PROSITE" id="PS50893"/>
    </source>
</evidence>
<keyword evidence="7" id="KW-1185">Reference proteome</keyword>
<dbReference type="AlphaFoldDB" id="A0A1V4ID68"/>
<evidence type="ECO:0000313" key="6">
    <source>
        <dbReference type="EMBL" id="OPJ57830.1"/>
    </source>
</evidence>
<dbReference type="OrthoDB" id="9801441at2"/>
<dbReference type="InterPro" id="IPR003439">
    <property type="entry name" value="ABC_transporter-like_ATP-bd"/>
</dbReference>
<comment type="caution">
    <text evidence="6">The sequence shown here is derived from an EMBL/GenBank/DDBJ whole genome shotgun (WGS) entry which is preliminary data.</text>
</comment>
<dbReference type="Proteomes" id="UP000190080">
    <property type="component" value="Unassembled WGS sequence"/>
</dbReference>
<dbReference type="PROSITE" id="PS00211">
    <property type="entry name" value="ABC_TRANSPORTER_1"/>
    <property type="match status" value="1"/>
</dbReference>
<dbReference type="Pfam" id="PF00005">
    <property type="entry name" value="ABC_tran"/>
    <property type="match status" value="2"/>
</dbReference>
<feature type="region of interest" description="Disordered" evidence="4">
    <location>
        <begin position="555"/>
        <end position="575"/>
    </location>
</feature>
<dbReference type="InterPro" id="IPR017871">
    <property type="entry name" value="ABC_transporter-like_CS"/>
</dbReference>
<feature type="domain" description="ABC transporter" evidence="5">
    <location>
        <begin position="4"/>
        <end position="259"/>
    </location>
</feature>
<protein>
    <submittedName>
        <fullName evidence="6">Putative ABC transporter ATP-binding protein</fullName>
    </submittedName>
</protein>
<evidence type="ECO:0000256" key="4">
    <source>
        <dbReference type="SAM" id="MobiDB-lite"/>
    </source>
</evidence>
<dbReference type="PROSITE" id="PS50893">
    <property type="entry name" value="ABC_TRANSPORTER_2"/>
    <property type="match status" value="2"/>
</dbReference>
<dbReference type="FunFam" id="3.40.50.300:FF:000309">
    <property type="entry name" value="ABC transporter ATP-binding protein"/>
    <property type="match status" value="1"/>
</dbReference>
<dbReference type="Pfam" id="PF12848">
    <property type="entry name" value="ABC_tran_Xtn"/>
    <property type="match status" value="1"/>
</dbReference>
<dbReference type="InterPro" id="IPR027417">
    <property type="entry name" value="P-loop_NTPase"/>
</dbReference>
<keyword evidence="2" id="KW-0547">Nucleotide-binding</keyword>
<dbReference type="CDD" id="cd03221">
    <property type="entry name" value="ABCF_EF-3"/>
    <property type="match status" value="2"/>
</dbReference>
<dbReference type="NCBIfam" id="NF000355">
    <property type="entry name" value="ribo_prot_ABC_F"/>
    <property type="match status" value="1"/>
</dbReference>
<evidence type="ECO:0000313" key="7">
    <source>
        <dbReference type="Proteomes" id="UP000190080"/>
    </source>
</evidence>
<evidence type="ECO:0000256" key="1">
    <source>
        <dbReference type="ARBA" id="ARBA00022737"/>
    </source>
</evidence>
<dbReference type="InterPro" id="IPR003593">
    <property type="entry name" value="AAA+_ATPase"/>
</dbReference>
<dbReference type="SUPFAM" id="SSF52540">
    <property type="entry name" value="P-loop containing nucleoside triphosphate hydrolases"/>
    <property type="match status" value="2"/>
</dbReference>